<dbReference type="Proteomes" id="UP000182658">
    <property type="component" value="Unassembled WGS sequence"/>
</dbReference>
<dbReference type="InterPro" id="IPR001752">
    <property type="entry name" value="Kinesin_motor_dom"/>
</dbReference>
<feature type="binding site" evidence="1">
    <location>
        <begin position="40"/>
        <end position="47"/>
    </location>
    <ligand>
        <name>ATP</name>
        <dbReference type="ChEBI" id="CHEBI:30616"/>
    </ligand>
</feature>
<dbReference type="OrthoDB" id="3176171at2759"/>
<evidence type="ECO:0000259" key="2">
    <source>
        <dbReference type="PROSITE" id="PS50067"/>
    </source>
</evidence>
<dbReference type="GO" id="GO:0005871">
    <property type="term" value="C:kinesin complex"/>
    <property type="evidence" value="ECO:0007669"/>
    <property type="project" value="TreeGrafter"/>
</dbReference>
<keyword evidence="3" id="KW-0378">Hydrolase</keyword>
<accession>A0A1J7IPV7</accession>
<name>A0A1J7IPV7_9PEZI</name>
<dbReference type="InParanoid" id="A0A1J7IPV7"/>
<dbReference type="PRINTS" id="PR00380">
    <property type="entry name" value="KINESINHEAVY"/>
</dbReference>
<proteinExistence type="inferred from homology"/>
<keyword evidence="4" id="KW-1185">Reference proteome</keyword>
<dbReference type="EMBL" id="KV875108">
    <property type="protein sequence ID" value="OIW23153.1"/>
    <property type="molecule type" value="Genomic_DNA"/>
</dbReference>
<keyword evidence="1" id="KW-0547">Nucleotide-binding</keyword>
<dbReference type="InterPro" id="IPR036961">
    <property type="entry name" value="Kinesin_motor_dom_sf"/>
</dbReference>
<evidence type="ECO:0000256" key="1">
    <source>
        <dbReference type="PROSITE-ProRule" id="PRU00283"/>
    </source>
</evidence>
<dbReference type="STRING" id="1408157.A0A1J7IPV7"/>
<dbReference type="GO" id="GO:0007018">
    <property type="term" value="P:microtubule-based movement"/>
    <property type="evidence" value="ECO:0007669"/>
    <property type="project" value="InterPro"/>
</dbReference>
<feature type="non-terminal residue" evidence="3">
    <location>
        <position position="1"/>
    </location>
</feature>
<keyword evidence="1" id="KW-0067">ATP-binding</keyword>
<dbReference type="GO" id="GO:0008017">
    <property type="term" value="F:microtubule binding"/>
    <property type="evidence" value="ECO:0007669"/>
    <property type="project" value="InterPro"/>
</dbReference>
<dbReference type="Pfam" id="PF00225">
    <property type="entry name" value="Kinesin"/>
    <property type="match status" value="1"/>
</dbReference>
<keyword evidence="1" id="KW-0505">Motor protein</keyword>
<dbReference type="Gene3D" id="3.40.850.10">
    <property type="entry name" value="Kinesin motor domain"/>
    <property type="match status" value="1"/>
</dbReference>
<dbReference type="GO" id="GO:0005524">
    <property type="term" value="F:ATP binding"/>
    <property type="evidence" value="ECO:0007669"/>
    <property type="project" value="UniProtKB-UniRule"/>
</dbReference>
<reference evidence="3 4" key="1">
    <citation type="submission" date="2016-10" db="EMBL/GenBank/DDBJ databases">
        <title>Draft genome sequence of Coniochaeta ligniaria NRRL30616, a lignocellulolytic fungus for bioabatement of inhibitors in plant biomass hydrolysates.</title>
        <authorList>
            <consortium name="DOE Joint Genome Institute"/>
            <person name="Jimenez D.J."/>
            <person name="Hector R.E."/>
            <person name="Riley R."/>
            <person name="Sun H."/>
            <person name="Grigoriev I.V."/>
            <person name="Van Elsas J.D."/>
            <person name="Nichols N.N."/>
        </authorList>
    </citation>
    <scope>NUCLEOTIDE SEQUENCE [LARGE SCALE GENOMIC DNA]</scope>
    <source>
        <strain evidence="3 4">NRRL 30616</strain>
    </source>
</reference>
<feature type="domain" description="Kinesin motor" evidence="2">
    <location>
        <begin position="1"/>
        <end position="208"/>
    </location>
</feature>
<dbReference type="GO" id="GO:0005874">
    <property type="term" value="C:microtubule"/>
    <property type="evidence" value="ECO:0007669"/>
    <property type="project" value="TreeGrafter"/>
</dbReference>
<feature type="non-terminal residue" evidence="3">
    <location>
        <position position="208"/>
    </location>
</feature>
<dbReference type="PANTHER" id="PTHR24115:SF578">
    <property type="entry name" value="KINESIN-LIKE PROTEIN KIFC1"/>
    <property type="match status" value="1"/>
</dbReference>
<gene>
    <name evidence="3" type="ORF">CONLIGDRAFT_544053</name>
</gene>
<evidence type="ECO:0000313" key="4">
    <source>
        <dbReference type="Proteomes" id="UP000182658"/>
    </source>
</evidence>
<organism evidence="3 4">
    <name type="scientific">Coniochaeta ligniaria NRRL 30616</name>
    <dbReference type="NCBI Taxonomy" id="1408157"/>
    <lineage>
        <taxon>Eukaryota</taxon>
        <taxon>Fungi</taxon>
        <taxon>Dikarya</taxon>
        <taxon>Ascomycota</taxon>
        <taxon>Pezizomycotina</taxon>
        <taxon>Sordariomycetes</taxon>
        <taxon>Sordariomycetidae</taxon>
        <taxon>Coniochaetales</taxon>
        <taxon>Coniochaetaceae</taxon>
        <taxon>Coniochaeta</taxon>
    </lineage>
</organism>
<protein>
    <submittedName>
        <fullName evidence="3">p-loop containing nucleoside triphosphate hydrolase protein</fullName>
    </submittedName>
</protein>
<comment type="similarity">
    <text evidence="1">Belongs to the TRAFAC class myosin-kinesin ATPase superfamily. Kinesin family.</text>
</comment>
<dbReference type="AlphaFoldDB" id="A0A1J7IPV7"/>
<evidence type="ECO:0000313" key="3">
    <source>
        <dbReference type="EMBL" id="OIW23153.1"/>
    </source>
</evidence>
<sequence>YTFDRVFGPETPGSAVFAEMAPQLLPAIESRTHVLILAYGRTGTGKSHTVNEIIAETGAWLFRQDNAVTSVDVSYTAVYLTGLYDLLDPISSPRDITPRGTTSSGPIYISCLSSSKTITSARALEQLVASARTLRHTAATHSNAESSRSHAILRLAFGSGGSVSVIDLAGHEQLKKSGAEGVAREEATAINQSLMNLGSVFRELARAR</sequence>
<dbReference type="GO" id="GO:0016887">
    <property type="term" value="F:ATP hydrolysis activity"/>
    <property type="evidence" value="ECO:0007669"/>
    <property type="project" value="TreeGrafter"/>
</dbReference>
<dbReference type="SUPFAM" id="SSF52540">
    <property type="entry name" value="P-loop containing nucleoside triphosphate hydrolases"/>
    <property type="match status" value="1"/>
</dbReference>
<dbReference type="GO" id="GO:0003777">
    <property type="term" value="F:microtubule motor activity"/>
    <property type="evidence" value="ECO:0007669"/>
    <property type="project" value="InterPro"/>
</dbReference>
<dbReference type="PROSITE" id="PS50067">
    <property type="entry name" value="KINESIN_MOTOR_2"/>
    <property type="match status" value="1"/>
</dbReference>
<dbReference type="PANTHER" id="PTHR24115">
    <property type="entry name" value="KINESIN-RELATED"/>
    <property type="match status" value="1"/>
</dbReference>
<dbReference type="SMART" id="SM00129">
    <property type="entry name" value="KISc"/>
    <property type="match status" value="1"/>
</dbReference>
<dbReference type="InterPro" id="IPR027417">
    <property type="entry name" value="P-loop_NTPase"/>
</dbReference>
<dbReference type="InterPro" id="IPR027640">
    <property type="entry name" value="Kinesin-like_fam"/>
</dbReference>